<organism evidence="2">
    <name type="scientific">Streptomyces tendae</name>
    <dbReference type="NCBI Taxonomy" id="1932"/>
    <lineage>
        <taxon>Bacteria</taxon>
        <taxon>Bacillati</taxon>
        <taxon>Actinomycetota</taxon>
        <taxon>Actinomycetes</taxon>
        <taxon>Kitasatosporales</taxon>
        <taxon>Streptomycetaceae</taxon>
        <taxon>Streptomyces</taxon>
    </lineage>
</organism>
<dbReference type="AlphaFoldDB" id="J9WN08"/>
<proteinExistence type="predicted"/>
<reference evidence="2" key="1">
    <citation type="journal article" date="2012" name="Med. Chem. Commun.">
        <title>Activation of a silent phenazine biosynthetic gene cluster reveals a novel natural product and a new resistance mechanism against phenazines.</title>
        <authorList>
            <person name="Saleh O."/>
            <person name="Bonitz T."/>
            <person name="Flinspach K."/>
            <person name="Kulik A."/>
            <person name="Burkard N."/>
            <person name="Muehlenweg A."/>
            <person name="Vente A."/>
            <person name="Polnick S."/>
            <person name="Laemmerhofer M."/>
            <person name="Gust B."/>
            <person name="Fiedler H.-P."/>
            <person name="Heide L."/>
        </authorList>
    </citation>
    <scope>NUCLEOTIDE SEQUENCE</scope>
    <source>
        <strain evidence="2">Tue1028</strain>
    </source>
</reference>
<sequence length="226" mass="24733">MEFMKVAEGEPPHEGDSMTVGPCTRSHDEESRAAAGSLLCAACVGQVERSLRALPGLHQESLHHVAPTPRRTNPTKVSGSLRRDRLNISVLDARHNILATLESWSEIVVEQLTVPAPARSVPQLARFLTRHLEWLAAQPPAADFADEIENLVVELRSTIDPDPSGLHALIRKCVVDNCGGTISASLKNIGNSGSRSIECSAGHSWEMTEWLNLRRLMEQQRKGVTV</sequence>
<dbReference type="EMBL" id="JQ659263">
    <property type="protein sequence ID" value="AFS18594.1"/>
    <property type="molecule type" value="Genomic_DNA"/>
</dbReference>
<evidence type="ECO:0008006" key="3">
    <source>
        <dbReference type="Google" id="ProtNLM"/>
    </source>
</evidence>
<name>J9WN08_STRTE</name>
<evidence type="ECO:0000313" key="2">
    <source>
        <dbReference type="EMBL" id="AFS18594.1"/>
    </source>
</evidence>
<protein>
    <recommendedName>
        <fullName evidence="3">HMA domain-containing protein</fullName>
    </recommendedName>
</protein>
<accession>J9WN08</accession>
<feature type="compositionally biased region" description="Basic and acidic residues" evidence="1">
    <location>
        <begin position="1"/>
        <end position="16"/>
    </location>
</feature>
<evidence type="ECO:0000256" key="1">
    <source>
        <dbReference type="SAM" id="MobiDB-lite"/>
    </source>
</evidence>
<feature type="region of interest" description="Disordered" evidence="1">
    <location>
        <begin position="1"/>
        <end position="25"/>
    </location>
</feature>